<dbReference type="PANTHER" id="PTHR46683">
    <property type="entry name" value="OROTATE PHOSPHORIBOSYLTRANSFERASE 1-RELATED"/>
    <property type="match status" value="1"/>
</dbReference>
<dbReference type="EMBL" id="GG673125">
    <property type="protein sequence ID" value="EER15755.1"/>
    <property type="molecule type" value="Genomic_DNA"/>
</dbReference>
<dbReference type="AlphaFoldDB" id="C5KID8"/>
<dbReference type="GO" id="GO:0006221">
    <property type="term" value="P:pyrimidine nucleotide biosynthetic process"/>
    <property type="evidence" value="ECO:0007669"/>
    <property type="project" value="TreeGrafter"/>
</dbReference>
<organism evidence="2">
    <name type="scientific">Perkinsus marinus (strain ATCC 50983 / TXsc)</name>
    <dbReference type="NCBI Taxonomy" id="423536"/>
    <lineage>
        <taxon>Eukaryota</taxon>
        <taxon>Sar</taxon>
        <taxon>Alveolata</taxon>
        <taxon>Perkinsozoa</taxon>
        <taxon>Perkinsea</taxon>
        <taxon>Perkinsida</taxon>
        <taxon>Perkinsidae</taxon>
        <taxon>Perkinsus</taxon>
    </lineage>
</organism>
<dbReference type="PANTHER" id="PTHR46683:SF1">
    <property type="entry name" value="OROTATE PHOSPHORIBOSYLTRANSFERASE 1-RELATED"/>
    <property type="match status" value="1"/>
</dbReference>
<dbReference type="GO" id="GO:0006207">
    <property type="term" value="P:'de novo' pyrimidine nucleobase biosynthetic process"/>
    <property type="evidence" value="ECO:0007669"/>
    <property type="project" value="TreeGrafter"/>
</dbReference>
<protein>
    <recommendedName>
        <fullName evidence="3">Orotate phosphoribosyltransferase</fullName>
    </recommendedName>
</protein>
<evidence type="ECO:0000313" key="2">
    <source>
        <dbReference type="Proteomes" id="UP000007800"/>
    </source>
</evidence>
<evidence type="ECO:0000313" key="1">
    <source>
        <dbReference type="EMBL" id="EER15755.1"/>
    </source>
</evidence>
<accession>C5KID8</accession>
<evidence type="ECO:0008006" key="3">
    <source>
        <dbReference type="Google" id="ProtNLM"/>
    </source>
</evidence>
<sequence>LIDDVITAGTAISESVQLLGQFPECKLVGVIVALDRQEKATAEASQSAVQ</sequence>
<dbReference type="GeneID" id="9060439"/>
<keyword evidence="2" id="KW-1185">Reference proteome</keyword>
<dbReference type="SUPFAM" id="SSF53271">
    <property type="entry name" value="PRTase-like"/>
    <property type="match status" value="1"/>
</dbReference>
<dbReference type="InterPro" id="IPR029057">
    <property type="entry name" value="PRTase-like"/>
</dbReference>
<dbReference type="GO" id="GO:0004588">
    <property type="term" value="F:orotate phosphoribosyltransferase activity"/>
    <property type="evidence" value="ECO:0007669"/>
    <property type="project" value="TreeGrafter"/>
</dbReference>
<dbReference type="OrthoDB" id="5553476at2759"/>
<feature type="non-terminal residue" evidence="1">
    <location>
        <position position="50"/>
    </location>
</feature>
<gene>
    <name evidence="1" type="ORF">Pmar_PMAR001707</name>
</gene>
<name>C5KID8_PERM5</name>
<dbReference type="GO" id="GO:0005737">
    <property type="term" value="C:cytoplasm"/>
    <property type="evidence" value="ECO:0007669"/>
    <property type="project" value="TreeGrafter"/>
</dbReference>
<dbReference type="GO" id="GO:0046132">
    <property type="term" value="P:pyrimidine ribonucleoside biosynthetic process"/>
    <property type="evidence" value="ECO:0007669"/>
    <property type="project" value="TreeGrafter"/>
</dbReference>
<reference evidence="1 2" key="1">
    <citation type="submission" date="2008-07" db="EMBL/GenBank/DDBJ databases">
        <authorList>
            <person name="El-Sayed N."/>
            <person name="Caler E."/>
            <person name="Inman J."/>
            <person name="Amedeo P."/>
            <person name="Hass B."/>
            <person name="Wortman J."/>
        </authorList>
    </citation>
    <scope>NUCLEOTIDE SEQUENCE [LARGE SCALE GENOMIC DNA]</scope>
    <source>
        <strain evidence="2">ATCC 50983 / TXsc</strain>
    </source>
</reference>
<proteinExistence type="predicted"/>
<dbReference type="Gene3D" id="3.40.50.2020">
    <property type="match status" value="1"/>
</dbReference>
<dbReference type="InParanoid" id="C5KID8"/>
<dbReference type="Proteomes" id="UP000007800">
    <property type="component" value="Unassembled WGS sequence"/>
</dbReference>
<dbReference type="RefSeq" id="XP_002783959.1">
    <property type="nucleotide sequence ID" value="XM_002783913.1"/>
</dbReference>
<feature type="non-terminal residue" evidence="1">
    <location>
        <position position="1"/>
    </location>
</feature>